<keyword evidence="1" id="KW-0677">Repeat</keyword>
<name>A0A345ZCM2_9BACT</name>
<gene>
    <name evidence="5" type="ORF">C0J27_04890</name>
</gene>
<dbReference type="Pfam" id="PF13857">
    <property type="entry name" value="Ank_5"/>
    <property type="match status" value="1"/>
</dbReference>
<sequence>MQTSNNINQSCKPFSSMKKIVTLLMLCSFFTVMPAQNDFIQAAYANNLGAMQDLLEYNSSITIDTTDLDQSTALMIASYYGYVPMVEYLLKQGADVNARNNMGLTALQYAVLYEIHGLQEMMDAPLFDEQGVSKYKKIWKAQDDKQEIIDMLVSHKARFDQQQYDDGTALVTFARLGYEHKIASLLIHGANINAQEPRFKKTALMAAIENNQDKIVRRLLQLGANVNVQSGGEETALMLAIYQNNIEIVKLLLHYGAHLDLESNSGYTALMYTTDADKVEIAQLLIEHGAHINAQNHKGETPLIMAARYNAPKIMKLLIEHGADVNICSNTWTALMCLASNNDVEFMKIVLDHGAKINCISKDGLTALMYAAHYGCIQAVCFLLEKGANKNIRFAGDCTACRIASFRGHKDIVELLENNSSKPWYKFWK</sequence>
<organism evidence="5 6">
    <name type="scientific">Candidatus Chromulinivorax destructor</name>
    <dbReference type="NCBI Taxonomy" id="2066483"/>
    <lineage>
        <taxon>Bacteria</taxon>
        <taxon>Candidatus Babelota</taxon>
        <taxon>Candidatus Babeliae</taxon>
        <taxon>Candidatus Babeliales</taxon>
        <taxon>Candidatus Chromulinivoraceae</taxon>
        <taxon>Candidatus Chromulinivorax</taxon>
    </lineage>
</organism>
<dbReference type="PANTHER" id="PTHR24173">
    <property type="entry name" value="ANKYRIN REPEAT CONTAINING"/>
    <property type="match status" value="1"/>
</dbReference>
<feature type="repeat" description="ANK" evidence="3">
    <location>
        <begin position="265"/>
        <end position="297"/>
    </location>
</feature>
<keyword evidence="4" id="KW-0732">Signal</keyword>
<feature type="repeat" description="ANK" evidence="3">
    <location>
        <begin position="298"/>
        <end position="330"/>
    </location>
</feature>
<evidence type="ECO:0000313" key="5">
    <source>
        <dbReference type="EMBL" id="AXK61039.1"/>
    </source>
</evidence>
<dbReference type="Pfam" id="PF00023">
    <property type="entry name" value="Ank"/>
    <property type="match status" value="2"/>
</dbReference>
<dbReference type="KEGG" id="cdes:C0J27_04890"/>
<protein>
    <submittedName>
        <fullName evidence="5">Uncharacterized protein</fullName>
    </submittedName>
</protein>
<dbReference type="InterPro" id="IPR002110">
    <property type="entry name" value="Ankyrin_rpt"/>
</dbReference>
<evidence type="ECO:0000256" key="4">
    <source>
        <dbReference type="SAM" id="SignalP"/>
    </source>
</evidence>
<dbReference type="SMART" id="SM00248">
    <property type="entry name" value="ANK"/>
    <property type="match status" value="10"/>
</dbReference>
<keyword evidence="6" id="KW-1185">Reference proteome</keyword>
<feature type="repeat" description="ANK" evidence="3">
    <location>
        <begin position="363"/>
        <end position="395"/>
    </location>
</feature>
<evidence type="ECO:0000256" key="3">
    <source>
        <dbReference type="PROSITE-ProRule" id="PRU00023"/>
    </source>
</evidence>
<dbReference type="SUPFAM" id="SSF48403">
    <property type="entry name" value="Ankyrin repeat"/>
    <property type="match status" value="1"/>
</dbReference>
<feature type="signal peptide" evidence="4">
    <location>
        <begin position="1"/>
        <end position="34"/>
    </location>
</feature>
<feature type="repeat" description="ANK" evidence="3">
    <location>
        <begin position="199"/>
        <end position="231"/>
    </location>
</feature>
<evidence type="ECO:0000256" key="1">
    <source>
        <dbReference type="ARBA" id="ARBA00022737"/>
    </source>
</evidence>
<dbReference type="PANTHER" id="PTHR24173:SF74">
    <property type="entry name" value="ANKYRIN REPEAT DOMAIN-CONTAINING PROTEIN 16"/>
    <property type="match status" value="1"/>
</dbReference>
<dbReference type="PROSITE" id="PS50088">
    <property type="entry name" value="ANK_REPEAT"/>
    <property type="match status" value="6"/>
</dbReference>
<dbReference type="AlphaFoldDB" id="A0A345ZCM2"/>
<feature type="repeat" description="ANK" evidence="3">
    <location>
        <begin position="232"/>
        <end position="264"/>
    </location>
</feature>
<dbReference type="InterPro" id="IPR036770">
    <property type="entry name" value="Ankyrin_rpt-contain_sf"/>
</dbReference>
<proteinExistence type="predicted"/>
<dbReference type="Proteomes" id="UP000254834">
    <property type="component" value="Chromosome"/>
</dbReference>
<keyword evidence="2 3" id="KW-0040">ANK repeat</keyword>
<dbReference type="EMBL" id="CP025544">
    <property type="protein sequence ID" value="AXK61039.1"/>
    <property type="molecule type" value="Genomic_DNA"/>
</dbReference>
<evidence type="ECO:0000313" key="6">
    <source>
        <dbReference type="Proteomes" id="UP000254834"/>
    </source>
</evidence>
<dbReference type="PROSITE" id="PS50297">
    <property type="entry name" value="ANK_REP_REGION"/>
    <property type="match status" value="6"/>
</dbReference>
<evidence type="ECO:0000256" key="2">
    <source>
        <dbReference type="ARBA" id="ARBA00023043"/>
    </source>
</evidence>
<feature type="chain" id="PRO_5016905291" evidence="4">
    <location>
        <begin position="35"/>
        <end position="429"/>
    </location>
</feature>
<dbReference type="Gene3D" id="1.25.40.20">
    <property type="entry name" value="Ankyrin repeat-containing domain"/>
    <property type="match status" value="3"/>
</dbReference>
<dbReference type="RefSeq" id="WP_115586054.1">
    <property type="nucleotide sequence ID" value="NZ_CP025544.1"/>
</dbReference>
<dbReference type="OrthoDB" id="9772065at2"/>
<dbReference type="Pfam" id="PF12796">
    <property type="entry name" value="Ank_2"/>
    <property type="match status" value="2"/>
</dbReference>
<feature type="repeat" description="ANK" evidence="3">
    <location>
        <begin position="69"/>
        <end position="101"/>
    </location>
</feature>
<accession>A0A345ZCM2</accession>
<reference evidence="5 6" key="1">
    <citation type="submission" date="2017-12" db="EMBL/GenBank/DDBJ databases">
        <title>Chromulinavorax destructans is a abundant pathogen of dominant heterotrophic picoflagllates.</title>
        <authorList>
            <person name="Deeg C.M."/>
            <person name="Zimmer M."/>
            <person name="Suttle C.A."/>
        </authorList>
    </citation>
    <scope>NUCLEOTIDE SEQUENCE [LARGE SCALE GENOMIC DNA]</scope>
    <source>
        <strain evidence="5 6">SeV1</strain>
    </source>
</reference>